<dbReference type="OrthoDB" id="9815400at2"/>
<protein>
    <recommendedName>
        <fullName evidence="4">DUF2970 domain-containing protein</fullName>
    </recommendedName>
</protein>
<evidence type="ECO:0000256" key="1">
    <source>
        <dbReference type="SAM" id="Phobius"/>
    </source>
</evidence>
<dbReference type="RefSeq" id="WP_147646557.1">
    <property type="nucleotide sequence ID" value="NZ_CP042806.1"/>
</dbReference>
<name>A0A5B9E871_9BACT</name>
<proteinExistence type="predicted"/>
<evidence type="ECO:0000313" key="2">
    <source>
        <dbReference type="EMBL" id="QEE27365.1"/>
    </source>
</evidence>
<evidence type="ECO:0008006" key="4">
    <source>
        <dbReference type="Google" id="ProtNLM"/>
    </source>
</evidence>
<dbReference type="EMBL" id="CP042806">
    <property type="protein sequence ID" value="QEE27365.1"/>
    <property type="molecule type" value="Genomic_DNA"/>
</dbReference>
<gene>
    <name evidence="2" type="ORF">FTW19_04665</name>
</gene>
<accession>A0A5B9E871</accession>
<keyword evidence="3" id="KW-1185">Reference proteome</keyword>
<dbReference type="KEGG" id="talb:FTW19_04665"/>
<sequence>MLKTGYGNRIFLMFAGRRHKFDEEAFPAKEGAVWPIVIAALFVFGAGVIFFTLLSFFRHTLR</sequence>
<feature type="transmembrane region" description="Helical" evidence="1">
    <location>
        <begin position="32"/>
        <end position="57"/>
    </location>
</feature>
<dbReference type="Proteomes" id="UP000321820">
    <property type="component" value="Chromosome"/>
</dbReference>
<dbReference type="AlphaFoldDB" id="A0A5B9E871"/>
<keyword evidence="1" id="KW-1133">Transmembrane helix</keyword>
<organism evidence="2 3">
    <name type="scientific">Terriglobus albidus</name>
    <dbReference type="NCBI Taxonomy" id="1592106"/>
    <lineage>
        <taxon>Bacteria</taxon>
        <taxon>Pseudomonadati</taxon>
        <taxon>Acidobacteriota</taxon>
        <taxon>Terriglobia</taxon>
        <taxon>Terriglobales</taxon>
        <taxon>Acidobacteriaceae</taxon>
        <taxon>Terriglobus</taxon>
    </lineage>
</organism>
<keyword evidence="1" id="KW-0812">Transmembrane</keyword>
<keyword evidence="1" id="KW-0472">Membrane</keyword>
<reference evidence="2 3" key="1">
    <citation type="submission" date="2019-08" db="EMBL/GenBank/DDBJ databases">
        <title>Complete genome sequence of Terriglobus albidus strain ORNL.</title>
        <authorList>
            <person name="Podar M."/>
        </authorList>
    </citation>
    <scope>NUCLEOTIDE SEQUENCE [LARGE SCALE GENOMIC DNA]</scope>
    <source>
        <strain evidence="2 3">ORNL</strain>
    </source>
</reference>
<evidence type="ECO:0000313" key="3">
    <source>
        <dbReference type="Proteomes" id="UP000321820"/>
    </source>
</evidence>